<feature type="domain" description="N-acetyltransferase" evidence="1">
    <location>
        <begin position="152"/>
        <end position="287"/>
    </location>
</feature>
<dbReference type="CDD" id="cd04301">
    <property type="entry name" value="NAT_SF"/>
    <property type="match status" value="1"/>
</dbReference>
<dbReference type="KEGG" id="nda:Ndas_5455"/>
<name>D7B9H6_NOCDD</name>
<organism evidence="2 3">
    <name type="scientific">Nocardiopsis dassonvillei (strain ATCC 23218 / DSM 43111 / CIP 107115 / JCM 7437 / KCTC 9190 / NBRC 14626 / NCTC 10488 / NRRL B-5397 / IMRU 509)</name>
    <name type="common">Actinomadura dassonvillei</name>
    <dbReference type="NCBI Taxonomy" id="446468"/>
    <lineage>
        <taxon>Bacteria</taxon>
        <taxon>Bacillati</taxon>
        <taxon>Actinomycetota</taxon>
        <taxon>Actinomycetes</taxon>
        <taxon>Streptosporangiales</taxon>
        <taxon>Nocardiopsidaceae</taxon>
        <taxon>Nocardiopsis</taxon>
    </lineage>
</organism>
<evidence type="ECO:0000313" key="3">
    <source>
        <dbReference type="Proteomes" id="UP000002219"/>
    </source>
</evidence>
<dbReference type="Pfam" id="PF00583">
    <property type="entry name" value="Acetyltransf_1"/>
    <property type="match status" value="1"/>
</dbReference>
<dbReference type="AlphaFoldDB" id="D7B9H6"/>
<dbReference type="RefSeq" id="WP_013156441.1">
    <property type="nucleotide sequence ID" value="NC_014211.1"/>
</dbReference>
<dbReference type="Proteomes" id="UP000002219">
    <property type="component" value="Chromosome 2"/>
</dbReference>
<sequence length="287" mass="30734">MPGPGDNSCLVLPFPYVPTLGPVHPDALTARLWDEVMEVNGTGSFLAHDKDARWGGTKNETVLADAIRNEGETVTVPTLTTRGRGVVKVHHYGPTPDVAQALEEAGKLAAAYDAGAARVLWFSTEADTRWHSCRVQLKTFTGNEPYTHGEVESLHTETPAVQDTFAVFAQALKGDGFSFLAEQMRTTGLDGPLLVAVSEGRVVGAIGPMAIRQDSIGVPRLLPQYFGVLPEVRGHGHGRALWRAAMGWGQENGAVYQLLQTETGGASDHLCRSEGLTSLGFVFTASL</sequence>
<dbReference type="STRING" id="446468.Ndas_5455"/>
<proteinExistence type="predicted"/>
<dbReference type="eggNOG" id="COG1247">
    <property type="taxonomic scope" value="Bacteria"/>
</dbReference>
<dbReference type="OrthoDB" id="3436926at2"/>
<dbReference type="PROSITE" id="PS51186">
    <property type="entry name" value="GNAT"/>
    <property type="match status" value="1"/>
</dbReference>
<dbReference type="GeneID" id="91487674"/>
<dbReference type="HOGENOM" id="CLU_966174_0_0_11"/>
<geneLocation type="plasmid" evidence="3">
    <name>pNDAS01</name>
</geneLocation>
<dbReference type="SUPFAM" id="SSF55729">
    <property type="entry name" value="Acyl-CoA N-acyltransferases (Nat)"/>
    <property type="match status" value="1"/>
</dbReference>
<dbReference type="GO" id="GO:0016747">
    <property type="term" value="F:acyltransferase activity, transferring groups other than amino-acyl groups"/>
    <property type="evidence" value="ECO:0007669"/>
    <property type="project" value="InterPro"/>
</dbReference>
<protein>
    <submittedName>
        <fullName evidence="2">GCN5-related N-acetyltransferase</fullName>
    </submittedName>
</protein>
<accession>D7B9H6</accession>
<reference evidence="2 3" key="1">
    <citation type="journal article" date="2010" name="Stand. Genomic Sci.">
        <title>Complete genome sequence of Nocardiopsis dassonvillei type strain (IMRU 509).</title>
        <authorList>
            <person name="Sun H."/>
            <person name="Lapidus A."/>
            <person name="Nolan M."/>
            <person name="Lucas S."/>
            <person name="Del Rio T.G."/>
            <person name="Tice H."/>
            <person name="Cheng J.F."/>
            <person name="Tapia R."/>
            <person name="Han C."/>
            <person name="Goodwin L."/>
            <person name="Pitluck S."/>
            <person name="Pagani I."/>
            <person name="Ivanova N."/>
            <person name="Mavromatis K."/>
            <person name="Mikhailova N."/>
            <person name="Pati A."/>
            <person name="Chen A."/>
            <person name="Palaniappan K."/>
            <person name="Land M."/>
            <person name="Hauser L."/>
            <person name="Chang Y.J."/>
            <person name="Jeffries C.D."/>
            <person name="Djao O.D."/>
            <person name="Rohde M."/>
            <person name="Sikorski J."/>
            <person name="Goker M."/>
            <person name="Woyke T."/>
            <person name="Bristow J."/>
            <person name="Eisen J.A."/>
            <person name="Markowitz V."/>
            <person name="Hugenholtz P."/>
            <person name="Kyrpides N.C."/>
            <person name="Klenk H.P."/>
        </authorList>
    </citation>
    <scope>NUCLEOTIDE SEQUENCE [LARGE SCALE GENOMIC DNA]</scope>
    <source>
        <strain evidence="3">ATCC 23218 / DSM 43111 / CIP 107115 / JCM 7437 / KCTC 9190 / NBRC 14626 / NCTC 10488 / NRRL B-5397 / IMRU 509</strain>
        <plasmid evidence="3">Chromosome 2</plasmid>
    </source>
</reference>
<evidence type="ECO:0000259" key="1">
    <source>
        <dbReference type="PROSITE" id="PS51186"/>
    </source>
</evidence>
<evidence type="ECO:0000313" key="2">
    <source>
        <dbReference type="EMBL" id="ADH70834.1"/>
    </source>
</evidence>
<dbReference type="InterPro" id="IPR016181">
    <property type="entry name" value="Acyl_CoA_acyltransferase"/>
</dbReference>
<dbReference type="EMBL" id="CP002041">
    <property type="protein sequence ID" value="ADH70834.1"/>
    <property type="molecule type" value="Genomic_DNA"/>
</dbReference>
<dbReference type="InterPro" id="IPR000182">
    <property type="entry name" value="GNAT_dom"/>
</dbReference>
<gene>
    <name evidence="2" type="ordered locus">Ndas_5455</name>
</gene>
<keyword evidence="3" id="KW-1185">Reference proteome</keyword>
<dbReference type="Gene3D" id="3.40.630.30">
    <property type="match status" value="1"/>
</dbReference>